<dbReference type="InterPro" id="IPR003004">
    <property type="entry name" value="GspF/PilC"/>
</dbReference>
<feature type="transmembrane region" description="Helical" evidence="7">
    <location>
        <begin position="329"/>
        <end position="352"/>
    </location>
</feature>
<comment type="similarity">
    <text evidence="2">Belongs to the GSP F family.</text>
</comment>
<keyword evidence="5 7" id="KW-1133">Transmembrane helix</keyword>
<evidence type="ECO:0000256" key="1">
    <source>
        <dbReference type="ARBA" id="ARBA00004651"/>
    </source>
</evidence>
<keyword evidence="3" id="KW-1003">Cell membrane</keyword>
<evidence type="ECO:0000256" key="5">
    <source>
        <dbReference type="ARBA" id="ARBA00022989"/>
    </source>
</evidence>
<dbReference type="Gene3D" id="1.20.81.30">
    <property type="entry name" value="Type II secretion system (T2SS), domain F"/>
    <property type="match status" value="2"/>
</dbReference>
<gene>
    <name evidence="9" type="ORF">SDENCHOL_20531</name>
</gene>
<evidence type="ECO:0000256" key="3">
    <source>
        <dbReference type="ARBA" id="ARBA00022475"/>
    </source>
</evidence>
<evidence type="ECO:0000256" key="7">
    <source>
        <dbReference type="SAM" id="Phobius"/>
    </source>
</evidence>
<protein>
    <submittedName>
        <fullName evidence="9">Type II secretion system protein</fullName>
    </submittedName>
</protein>
<reference evidence="9" key="1">
    <citation type="submission" date="2017-03" db="EMBL/GenBank/DDBJ databases">
        <authorList>
            <consortium name="AG Boll"/>
        </authorList>
    </citation>
    <scope>NUCLEOTIDE SEQUENCE [LARGE SCALE GENOMIC DNA]</scope>
    <source>
        <strain evidence="9">Chol</strain>
    </source>
</reference>
<dbReference type="Proteomes" id="UP000242886">
    <property type="component" value="Chromosome SDENCHOL"/>
</dbReference>
<feature type="domain" description="Type II secretion system protein GspF" evidence="8">
    <location>
        <begin position="230"/>
        <end position="350"/>
    </location>
</feature>
<evidence type="ECO:0000259" key="8">
    <source>
        <dbReference type="Pfam" id="PF00482"/>
    </source>
</evidence>
<keyword evidence="10" id="KW-1185">Reference proteome</keyword>
<dbReference type="EMBL" id="LT837803">
    <property type="protein sequence ID" value="SMB28007.1"/>
    <property type="molecule type" value="Genomic_DNA"/>
</dbReference>
<evidence type="ECO:0000256" key="6">
    <source>
        <dbReference type="ARBA" id="ARBA00023136"/>
    </source>
</evidence>
<keyword evidence="4 7" id="KW-0812">Transmembrane</keyword>
<sequence>MNGTTFQNIEAAFGKFWFKHVDHATRRRLWLKLAKLIGNGVQILQAVDSIKDRRIAAGGKGEPESIALEAWSTAMRNGARLSKAMEDWVTTEEMMLISAGEQSGTLETALLSAARVMDARRRITGAVYAGLAYPFVLVLMAIGVLFLFGFKIVPAFTAVLHGAEWRGMAKIMIVISNLAHDWLWLILPLIAALVAVFFITLPRFDGPLRIRLDRYPPYSIYRVMQGSTWLIALSAMVEAGLRIEVALEQLAENAGPWLQRRITTCLAGMRSGHNMGDALLRAGYEFPDREIIEDLGVYSSLSGFEEALSMLGREWLDESIIQIESRMKIIFGVSLLMVGLLIAFLVTGMIAMELQMSEVMQQMTAQ</sequence>
<evidence type="ECO:0000313" key="10">
    <source>
        <dbReference type="Proteomes" id="UP000242886"/>
    </source>
</evidence>
<organism evidence="9 10">
    <name type="scientific">Sterolibacterium denitrificans</name>
    <dbReference type="NCBI Taxonomy" id="157592"/>
    <lineage>
        <taxon>Bacteria</taxon>
        <taxon>Pseudomonadati</taxon>
        <taxon>Pseudomonadota</taxon>
        <taxon>Betaproteobacteria</taxon>
        <taxon>Nitrosomonadales</taxon>
        <taxon>Sterolibacteriaceae</taxon>
        <taxon>Sterolibacterium</taxon>
    </lineage>
</organism>
<evidence type="ECO:0000256" key="4">
    <source>
        <dbReference type="ARBA" id="ARBA00022692"/>
    </source>
</evidence>
<keyword evidence="6 7" id="KW-0472">Membrane</keyword>
<evidence type="ECO:0000313" key="9">
    <source>
        <dbReference type="EMBL" id="SMB28007.1"/>
    </source>
</evidence>
<dbReference type="GO" id="GO:0005886">
    <property type="term" value="C:plasma membrane"/>
    <property type="evidence" value="ECO:0007669"/>
    <property type="project" value="UniProtKB-SubCell"/>
</dbReference>
<feature type="transmembrane region" description="Helical" evidence="7">
    <location>
        <begin position="125"/>
        <end position="150"/>
    </location>
</feature>
<name>A0A7Z7HSJ5_9PROT</name>
<dbReference type="AlphaFoldDB" id="A0A7Z7HSJ5"/>
<dbReference type="Pfam" id="PF00482">
    <property type="entry name" value="T2SSF"/>
    <property type="match status" value="2"/>
</dbReference>
<accession>A0A7Z7HSJ5</accession>
<feature type="domain" description="Type II secretion system protein GspF" evidence="8">
    <location>
        <begin position="33"/>
        <end position="154"/>
    </location>
</feature>
<dbReference type="InterPro" id="IPR018076">
    <property type="entry name" value="T2SS_GspF_dom"/>
</dbReference>
<dbReference type="PANTHER" id="PTHR30012">
    <property type="entry name" value="GENERAL SECRETION PATHWAY PROTEIN"/>
    <property type="match status" value="1"/>
</dbReference>
<dbReference type="InterPro" id="IPR042094">
    <property type="entry name" value="T2SS_GspF_sf"/>
</dbReference>
<dbReference type="RefSeq" id="WP_154717018.1">
    <property type="nucleotide sequence ID" value="NZ_LT837803.1"/>
</dbReference>
<evidence type="ECO:0000256" key="2">
    <source>
        <dbReference type="ARBA" id="ARBA00005745"/>
    </source>
</evidence>
<comment type="subcellular location">
    <subcellularLocation>
        <location evidence="1">Cell membrane</location>
        <topology evidence="1">Multi-pass membrane protein</topology>
    </subcellularLocation>
</comment>
<feature type="transmembrane region" description="Helical" evidence="7">
    <location>
        <begin position="182"/>
        <end position="201"/>
    </location>
</feature>
<dbReference type="PRINTS" id="PR00812">
    <property type="entry name" value="BCTERIALGSPF"/>
</dbReference>
<dbReference type="PANTHER" id="PTHR30012:SF0">
    <property type="entry name" value="TYPE II SECRETION SYSTEM PROTEIN F-RELATED"/>
    <property type="match status" value="1"/>
</dbReference>
<proteinExistence type="inferred from homology"/>